<dbReference type="AlphaFoldDB" id="A0A6C0DXZ3"/>
<proteinExistence type="predicted"/>
<accession>A0A6C0DXZ3</accession>
<sequence length="175" mass="19268">MSALQTHIFNNGSSLKSDMPDQTQTNVQNTRFGSYTVANYFSSSTSDAQVKFASQYPGFVASNLGVSSSVIDVESQLINKSVKERSTEKIQLFQRPFLTVPYLGKGGGDTTLESQLQQGEMIRNVKSMYAVPENTYVTNYPLRPDLLSQVTNPATSVEELAMNGWIRGGASSREY</sequence>
<evidence type="ECO:0000313" key="1">
    <source>
        <dbReference type="EMBL" id="QHT21332.1"/>
    </source>
</evidence>
<name>A0A6C0DXZ3_9ZZZZ</name>
<organism evidence="1">
    <name type="scientific">viral metagenome</name>
    <dbReference type="NCBI Taxonomy" id="1070528"/>
    <lineage>
        <taxon>unclassified sequences</taxon>
        <taxon>metagenomes</taxon>
        <taxon>organismal metagenomes</taxon>
    </lineage>
</organism>
<reference evidence="1" key="1">
    <citation type="journal article" date="2020" name="Nature">
        <title>Giant virus diversity and host interactions through global metagenomics.</title>
        <authorList>
            <person name="Schulz F."/>
            <person name="Roux S."/>
            <person name="Paez-Espino D."/>
            <person name="Jungbluth S."/>
            <person name="Walsh D.A."/>
            <person name="Denef V.J."/>
            <person name="McMahon K.D."/>
            <person name="Konstantinidis K.T."/>
            <person name="Eloe-Fadrosh E.A."/>
            <person name="Kyrpides N.C."/>
            <person name="Woyke T."/>
        </authorList>
    </citation>
    <scope>NUCLEOTIDE SEQUENCE</scope>
    <source>
        <strain evidence="1">GVMAG-M-3300023174-92</strain>
    </source>
</reference>
<dbReference type="EMBL" id="MN739689">
    <property type="protein sequence ID" value="QHT21332.1"/>
    <property type="molecule type" value="Genomic_DNA"/>
</dbReference>
<protein>
    <submittedName>
        <fullName evidence="1">Uncharacterized protein</fullName>
    </submittedName>
</protein>